<evidence type="ECO:0000256" key="4">
    <source>
        <dbReference type="ARBA" id="ARBA00022777"/>
    </source>
</evidence>
<keyword evidence="4 7" id="KW-0418">Kinase</keyword>
<comment type="caution">
    <text evidence="7">The sequence shown here is derived from an EMBL/GenBank/DDBJ whole genome shotgun (WGS) entry which is preliminary data.</text>
</comment>
<keyword evidence="8" id="KW-1185">Reference proteome</keyword>
<evidence type="ECO:0000259" key="6">
    <source>
        <dbReference type="PROSITE" id="PS50053"/>
    </source>
</evidence>
<dbReference type="Proteomes" id="UP000078348">
    <property type="component" value="Unassembled WGS sequence"/>
</dbReference>
<dbReference type="InterPro" id="IPR044571">
    <property type="entry name" value="P4KG1-8"/>
</dbReference>
<evidence type="ECO:0000313" key="8">
    <source>
        <dbReference type="Proteomes" id="UP000078348"/>
    </source>
</evidence>
<dbReference type="InterPro" id="IPR000403">
    <property type="entry name" value="PI3/4_kinase_cat_dom"/>
</dbReference>
<dbReference type="PANTHER" id="PTHR45800:SF11">
    <property type="entry name" value="PHOSPHATIDYLINOSITOL 3-KINASE-RELATED PROTEIN KINASE"/>
    <property type="match status" value="1"/>
</dbReference>
<evidence type="ECO:0000256" key="1">
    <source>
        <dbReference type="ARBA" id="ARBA00008941"/>
    </source>
</evidence>
<dbReference type="GO" id="GO:0005524">
    <property type="term" value="F:ATP binding"/>
    <property type="evidence" value="ECO:0007669"/>
    <property type="project" value="UniProtKB-KW"/>
</dbReference>
<dbReference type="AlphaFoldDB" id="A0A196SHM1"/>
<evidence type="ECO:0000256" key="2">
    <source>
        <dbReference type="ARBA" id="ARBA00022679"/>
    </source>
</evidence>
<dbReference type="SUPFAM" id="SSF54236">
    <property type="entry name" value="Ubiquitin-like"/>
    <property type="match status" value="1"/>
</dbReference>
<dbReference type="GO" id="GO:0016301">
    <property type="term" value="F:kinase activity"/>
    <property type="evidence" value="ECO:0007669"/>
    <property type="project" value="UniProtKB-KW"/>
</dbReference>
<sequence length="500" mass="58042">MASEETIELGKQVVVVLYRLSDDGTSNYSFETQMRWWDTITTVRNTIRQRTGIPHELIDIVYSGKKISSKVALYQLKVNRNTIRLDYYCRSLRGDNSAWIQIVSKVKLDQEFLDSLDEVRNSFVTGIKPELSLYGSGGTYFLNDAYKWNLLVFKPEDEEPFAENNPRNLQGVTGHRGFRKGIRSGEGWKREVAAFMLDRSRLFSVPTTAQALVCHPYFRNRNPGVKTKVGSLQQFVCDADLCSDWSCSLYSAFEVQKIAFLDMYMMNTDRNDANIMVKRRGGEMKLIPIDHGYCLPDCFEINDLSWCWLDWKQTRQPWDPRIVAFAEQMDVLGDARMLNEWLGIRRVCLLLFRMSGLLLKRGVTQGLSPAELASFYVRRDVNQERPCPLECIVQECVERAKTYCAMRKMARGQEEWVLNHSSSMIFHKPEKEEMVRNYSTQSMSSLAFSEEPYRFPPEIEHKLTHDQEFRHLFFEIYEESISFHIASILQCHGADPPVSF</sequence>
<protein>
    <submittedName>
        <fullName evidence="7">Phosphatidylinositol kinase (PIK-F)</fullName>
    </submittedName>
</protein>
<dbReference type="OrthoDB" id="5839at2759"/>
<dbReference type="STRING" id="478820.A0A196SHM1"/>
<evidence type="ECO:0000313" key="7">
    <source>
        <dbReference type="EMBL" id="OAO15667.1"/>
    </source>
</evidence>
<reference evidence="7 8" key="1">
    <citation type="submission" date="2016-05" db="EMBL/GenBank/DDBJ databases">
        <title>Nuclear genome of Blastocystis sp. subtype 1 NandII.</title>
        <authorList>
            <person name="Gentekaki E."/>
            <person name="Curtis B."/>
            <person name="Stairs C."/>
            <person name="Eme L."/>
            <person name="Herman E."/>
            <person name="Klimes V."/>
            <person name="Arias M.C."/>
            <person name="Elias M."/>
            <person name="Hilliou F."/>
            <person name="Klute M."/>
            <person name="Malik S.-B."/>
            <person name="Pightling A."/>
            <person name="Rachubinski R."/>
            <person name="Salas D."/>
            <person name="Schlacht A."/>
            <person name="Suga H."/>
            <person name="Archibald J."/>
            <person name="Ball S.G."/>
            <person name="Clark G."/>
            <person name="Dacks J."/>
            <person name="Van Der Giezen M."/>
            <person name="Tsaousis A."/>
            <person name="Roger A."/>
        </authorList>
    </citation>
    <scope>NUCLEOTIDE SEQUENCE [LARGE SCALE GENOMIC DNA]</scope>
    <source>
        <strain evidence="8">ATCC 50177 / NandII</strain>
    </source>
</reference>
<feature type="domain" description="Ubiquitin-like" evidence="6">
    <location>
        <begin position="14"/>
        <end position="82"/>
    </location>
</feature>
<dbReference type="PANTHER" id="PTHR45800">
    <property type="entry name" value="PHOSPHATIDYLINOSITOL 4-KINASE GAMMA"/>
    <property type="match status" value="1"/>
</dbReference>
<organism evidence="7 8">
    <name type="scientific">Blastocystis sp. subtype 1 (strain ATCC 50177 / NandII)</name>
    <dbReference type="NCBI Taxonomy" id="478820"/>
    <lineage>
        <taxon>Eukaryota</taxon>
        <taxon>Sar</taxon>
        <taxon>Stramenopiles</taxon>
        <taxon>Bigyra</taxon>
        <taxon>Opalozoa</taxon>
        <taxon>Opalinata</taxon>
        <taxon>Blastocystidae</taxon>
        <taxon>Blastocystis</taxon>
    </lineage>
</organism>
<proteinExistence type="inferred from homology"/>
<keyword evidence="3" id="KW-0547">Nucleotide-binding</keyword>
<comment type="similarity">
    <text evidence="1">Belongs to the PI3/PI4-kinase family. Type II PI4K subfamily.</text>
</comment>
<keyword evidence="5" id="KW-0067">ATP-binding</keyword>
<dbReference type="Pfam" id="PF00454">
    <property type="entry name" value="PI3_PI4_kinase"/>
    <property type="match status" value="1"/>
</dbReference>
<dbReference type="EMBL" id="LXWW01000125">
    <property type="protein sequence ID" value="OAO15667.1"/>
    <property type="molecule type" value="Genomic_DNA"/>
</dbReference>
<dbReference type="InterPro" id="IPR029071">
    <property type="entry name" value="Ubiquitin-like_domsf"/>
</dbReference>
<dbReference type="CDD" id="cd17039">
    <property type="entry name" value="Ubl_ubiquitin_like"/>
    <property type="match status" value="1"/>
</dbReference>
<evidence type="ECO:0000256" key="5">
    <source>
        <dbReference type="ARBA" id="ARBA00022840"/>
    </source>
</evidence>
<accession>A0A196SHM1</accession>
<keyword evidence="2" id="KW-0808">Transferase</keyword>
<gene>
    <name evidence="7" type="ORF">AV274_2608</name>
</gene>
<evidence type="ECO:0000256" key="3">
    <source>
        <dbReference type="ARBA" id="ARBA00022741"/>
    </source>
</evidence>
<dbReference type="InterPro" id="IPR000626">
    <property type="entry name" value="Ubiquitin-like_dom"/>
</dbReference>
<name>A0A196SHM1_BLAHN</name>
<dbReference type="PROSITE" id="PS50053">
    <property type="entry name" value="UBIQUITIN_2"/>
    <property type="match status" value="1"/>
</dbReference>